<dbReference type="GO" id="GO:0005886">
    <property type="term" value="C:plasma membrane"/>
    <property type="evidence" value="ECO:0007669"/>
    <property type="project" value="UniProtKB-SubCell"/>
</dbReference>
<evidence type="ECO:0000256" key="4">
    <source>
        <dbReference type="ARBA" id="ARBA00022553"/>
    </source>
</evidence>
<evidence type="ECO:0000256" key="10">
    <source>
        <dbReference type="ARBA" id="ARBA00023136"/>
    </source>
</evidence>
<keyword evidence="9" id="KW-0902">Two-component regulatory system</keyword>
<dbReference type="InterPro" id="IPR004358">
    <property type="entry name" value="Sig_transdc_His_kin-like_C"/>
</dbReference>
<dbReference type="InterPro" id="IPR003594">
    <property type="entry name" value="HATPase_dom"/>
</dbReference>
<dbReference type="EC" id="2.7.13.3" evidence="3"/>
<evidence type="ECO:0000256" key="7">
    <source>
        <dbReference type="ARBA" id="ARBA00022777"/>
    </source>
</evidence>
<evidence type="ECO:0000256" key="2">
    <source>
        <dbReference type="ARBA" id="ARBA00004236"/>
    </source>
</evidence>
<dbReference type="Gene3D" id="1.10.287.130">
    <property type="match status" value="1"/>
</dbReference>
<gene>
    <name evidence="12" type="ORF">Vau01_078060</name>
</gene>
<dbReference type="CDD" id="cd00075">
    <property type="entry name" value="HATPase"/>
    <property type="match status" value="1"/>
</dbReference>
<comment type="catalytic activity">
    <reaction evidence="1">
        <text>ATP + protein L-histidine = ADP + protein N-phospho-L-histidine.</text>
        <dbReference type="EC" id="2.7.13.3"/>
    </reaction>
</comment>
<keyword evidence="4" id="KW-0597">Phosphoprotein</keyword>
<dbReference type="InterPro" id="IPR005467">
    <property type="entry name" value="His_kinase_dom"/>
</dbReference>
<dbReference type="GO" id="GO:0000155">
    <property type="term" value="F:phosphorelay sensor kinase activity"/>
    <property type="evidence" value="ECO:0007669"/>
    <property type="project" value="InterPro"/>
</dbReference>
<comment type="subcellular location">
    <subcellularLocation>
        <location evidence="2">Cell membrane</location>
    </subcellularLocation>
</comment>
<protein>
    <recommendedName>
        <fullName evidence="3">histidine kinase</fullName>
        <ecNumber evidence="3">2.7.13.3</ecNumber>
    </recommendedName>
</protein>
<dbReference type="Pfam" id="PF02518">
    <property type="entry name" value="HATPase_c"/>
    <property type="match status" value="1"/>
</dbReference>
<dbReference type="InterPro" id="IPR003661">
    <property type="entry name" value="HisK_dim/P_dom"/>
</dbReference>
<dbReference type="InterPro" id="IPR050428">
    <property type="entry name" value="TCS_sensor_his_kinase"/>
</dbReference>
<dbReference type="AlphaFoldDB" id="A0A8J3ZER1"/>
<evidence type="ECO:0000256" key="9">
    <source>
        <dbReference type="ARBA" id="ARBA00023012"/>
    </source>
</evidence>
<dbReference type="SUPFAM" id="SSF47384">
    <property type="entry name" value="Homodimeric domain of signal transducing histidine kinase"/>
    <property type="match status" value="1"/>
</dbReference>
<evidence type="ECO:0000256" key="1">
    <source>
        <dbReference type="ARBA" id="ARBA00000085"/>
    </source>
</evidence>
<dbReference type="PRINTS" id="PR00344">
    <property type="entry name" value="BCTRLSENSOR"/>
</dbReference>
<dbReference type="Pfam" id="PF00512">
    <property type="entry name" value="HisKA"/>
    <property type="match status" value="1"/>
</dbReference>
<keyword evidence="6" id="KW-0812">Transmembrane</keyword>
<dbReference type="InterPro" id="IPR036890">
    <property type="entry name" value="HATPase_C_sf"/>
</dbReference>
<dbReference type="SUPFAM" id="SSF55874">
    <property type="entry name" value="ATPase domain of HSP90 chaperone/DNA topoisomerase II/histidine kinase"/>
    <property type="match status" value="1"/>
</dbReference>
<reference evidence="12" key="1">
    <citation type="submission" date="2021-01" db="EMBL/GenBank/DDBJ databases">
        <title>Whole genome shotgun sequence of Virgisporangium aurantiacum NBRC 16421.</title>
        <authorList>
            <person name="Komaki H."/>
            <person name="Tamura T."/>
        </authorList>
    </citation>
    <scope>NUCLEOTIDE SEQUENCE</scope>
    <source>
        <strain evidence="12">NBRC 16421</strain>
    </source>
</reference>
<sequence length="467" mass="49887">MRDGSRLWRRLFSVRTRAALGAALATLAVFAAGGFLVRGAVERDLGRSAVEAAKRDADLLAVRVSRQTHSLDSGASYAIVGADGRVWFRTGMFSGNGPLGGAPLPAAPGDQADYEVRMKPVRLPAWTAGPDPYYADLSMTPRTLSVATSVTEIVPADLVREFLVPTGASAPDQPPQPAQRFTVYVVRSPQAADTAVASVTRTAAWTLPVAVLFVTAVAWFAAGRGLRHATLERLQQALAEQRRFVSDASHELRTPLATLRSSLEIALAHPERRDWPAVVRAALADTGRLQQLADDLLLLARLGPDAPTAGRVDRFPVVDLAGIVAEQVGERTHAGSARITLPDTGPVFVRGAELDLSRVVRNLLDNAVRHAQRHVAVELTTTDRTAVLTVTDDGPGIPEADRERVFGRFVRLDPARDRPDGPAEHGAGLGLAIVRGVVTRLGGTVRVTGPATLTVQLPVQQDDDHVT</sequence>
<evidence type="ECO:0000313" key="13">
    <source>
        <dbReference type="Proteomes" id="UP000612585"/>
    </source>
</evidence>
<dbReference type="InterPro" id="IPR036097">
    <property type="entry name" value="HisK_dim/P_sf"/>
</dbReference>
<comment type="caution">
    <text evidence="12">The sequence shown here is derived from an EMBL/GenBank/DDBJ whole genome shotgun (WGS) entry which is preliminary data.</text>
</comment>
<evidence type="ECO:0000256" key="5">
    <source>
        <dbReference type="ARBA" id="ARBA00022679"/>
    </source>
</evidence>
<dbReference type="CDD" id="cd00082">
    <property type="entry name" value="HisKA"/>
    <property type="match status" value="1"/>
</dbReference>
<evidence type="ECO:0000256" key="8">
    <source>
        <dbReference type="ARBA" id="ARBA00022989"/>
    </source>
</evidence>
<accession>A0A8J3ZER1</accession>
<dbReference type="EMBL" id="BOPG01000051">
    <property type="protein sequence ID" value="GIJ60290.1"/>
    <property type="molecule type" value="Genomic_DNA"/>
</dbReference>
<keyword evidence="10" id="KW-0472">Membrane</keyword>
<dbReference type="Gene3D" id="3.30.565.10">
    <property type="entry name" value="Histidine kinase-like ATPase, C-terminal domain"/>
    <property type="match status" value="1"/>
</dbReference>
<keyword evidence="5" id="KW-0808">Transferase</keyword>
<name>A0A8J3ZER1_9ACTN</name>
<dbReference type="SMART" id="SM00387">
    <property type="entry name" value="HATPase_c"/>
    <property type="match status" value="1"/>
</dbReference>
<proteinExistence type="predicted"/>
<evidence type="ECO:0000259" key="11">
    <source>
        <dbReference type="PROSITE" id="PS50109"/>
    </source>
</evidence>
<feature type="domain" description="Histidine kinase" evidence="11">
    <location>
        <begin position="247"/>
        <end position="461"/>
    </location>
</feature>
<keyword evidence="13" id="KW-1185">Reference proteome</keyword>
<dbReference type="PANTHER" id="PTHR45436">
    <property type="entry name" value="SENSOR HISTIDINE KINASE YKOH"/>
    <property type="match status" value="1"/>
</dbReference>
<evidence type="ECO:0000313" key="12">
    <source>
        <dbReference type="EMBL" id="GIJ60290.1"/>
    </source>
</evidence>
<dbReference type="PROSITE" id="PS50109">
    <property type="entry name" value="HIS_KIN"/>
    <property type="match status" value="1"/>
</dbReference>
<keyword evidence="8" id="KW-1133">Transmembrane helix</keyword>
<evidence type="ECO:0000256" key="3">
    <source>
        <dbReference type="ARBA" id="ARBA00012438"/>
    </source>
</evidence>
<dbReference type="PANTHER" id="PTHR45436:SF5">
    <property type="entry name" value="SENSOR HISTIDINE KINASE TRCS"/>
    <property type="match status" value="1"/>
</dbReference>
<keyword evidence="7" id="KW-0418">Kinase</keyword>
<dbReference type="RefSeq" id="WP_204004366.1">
    <property type="nucleotide sequence ID" value="NZ_BOPG01000051.1"/>
</dbReference>
<dbReference type="SMART" id="SM00388">
    <property type="entry name" value="HisKA"/>
    <property type="match status" value="1"/>
</dbReference>
<organism evidence="12 13">
    <name type="scientific">Virgisporangium aurantiacum</name>
    <dbReference type="NCBI Taxonomy" id="175570"/>
    <lineage>
        <taxon>Bacteria</taxon>
        <taxon>Bacillati</taxon>
        <taxon>Actinomycetota</taxon>
        <taxon>Actinomycetes</taxon>
        <taxon>Micromonosporales</taxon>
        <taxon>Micromonosporaceae</taxon>
        <taxon>Virgisporangium</taxon>
    </lineage>
</organism>
<evidence type="ECO:0000256" key="6">
    <source>
        <dbReference type="ARBA" id="ARBA00022692"/>
    </source>
</evidence>
<dbReference type="Proteomes" id="UP000612585">
    <property type="component" value="Unassembled WGS sequence"/>
</dbReference>